<proteinExistence type="predicted"/>
<evidence type="ECO:0000313" key="2">
    <source>
        <dbReference type="EMBL" id="MCP1103403.1"/>
    </source>
</evidence>
<dbReference type="Gene3D" id="3.30.420.40">
    <property type="match status" value="1"/>
</dbReference>
<protein>
    <submittedName>
        <fullName evidence="2">DUF5716 family protein</fullName>
    </submittedName>
</protein>
<sequence length="428" mass="50279">MKKRYILGYDLNSKYSQISFYNFEDEEPKTYEESEEAMQIPLALAFFNDRWVYGKEAKRLDTINQGVAFTNFFEQAKKREKIVANGKTYDAVWLLAKYIRMTLSEYENIEYLTFTVSETDIDMSNLLKGIGQHLGVEKENISVQDYKESFAHYMYNQPKELWQYEAALFYCDIYQMKAYMLRRLNPAKKNENNRFITVDEVASAHINELMAIYPVYDEDQARYADEKFKSFVQGVFDKKVVSSVFLTGEGFENEWYPDSLRVLCNGRRAFLGNNLYSKGACYYSYKMVESPNEGIIYLDDTRLLQRVCLHIKREGKEQWYPIVPWGSHWYEADNQWEVLLDNTRNIEVRVESLASEELYTESISLAGLVERKDYSLRLQINVMFLDEKTCRFTVKDVGFGDFYPATDFQTEKIIHLGGIHGQFNSMSS</sequence>
<gene>
    <name evidence="2" type="ORF">NK125_13430</name>
</gene>
<feature type="domain" description="DUF5716" evidence="1">
    <location>
        <begin position="112"/>
        <end position="416"/>
    </location>
</feature>
<reference evidence="2 3" key="1">
    <citation type="journal article" date="2022" name="Genome Biol. Evol.">
        <title>Host diet, physiology and behaviors set the stage for Lachnospiraceae cladogenesis.</title>
        <authorList>
            <person name="Vera-Ponce De Leon A."/>
            <person name="Schneider M."/>
            <person name="Jahnes B.C."/>
            <person name="Sadowski V."/>
            <person name="Camuy-Velez L.A."/>
            <person name="Duan J."/>
            <person name="Sabree Z.L."/>
        </authorList>
    </citation>
    <scope>NUCLEOTIDE SEQUENCE [LARGE SCALE GENOMIC DNA]</scope>
    <source>
        <strain evidence="2 3">PAL113</strain>
    </source>
</reference>
<dbReference type="RefSeq" id="WP_262067176.1">
    <property type="nucleotide sequence ID" value="NZ_JAMXOD010000025.1"/>
</dbReference>
<dbReference type="EMBL" id="JAMZFW010000025">
    <property type="protein sequence ID" value="MCP1103403.1"/>
    <property type="molecule type" value="Genomic_DNA"/>
</dbReference>
<keyword evidence="3" id="KW-1185">Reference proteome</keyword>
<accession>A0ABT1EC37</accession>
<evidence type="ECO:0000259" key="1">
    <source>
        <dbReference type="Pfam" id="PF18980"/>
    </source>
</evidence>
<dbReference type="InterPro" id="IPR043770">
    <property type="entry name" value="DUF5716_C"/>
</dbReference>
<dbReference type="Proteomes" id="UP001523566">
    <property type="component" value="Unassembled WGS sequence"/>
</dbReference>
<dbReference type="Pfam" id="PF18980">
    <property type="entry name" value="DUF5716_C"/>
    <property type="match status" value="1"/>
</dbReference>
<name>A0ABT1EC37_9FIRM</name>
<evidence type="ECO:0000313" key="3">
    <source>
        <dbReference type="Proteomes" id="UP001523566"/>
    </source>
</evidence>
<organism evidence="2 3">
    <name type="scientific">Aequitasia blattaphilus</name>
    <dbReference type="NCBI Taxonomy" id="2949332"/>
    <lineage>
        <taxon>Bacteria</taxon>
        <taxon>Bacillati</taxon>
        <taxon>Bacillota</taxon>
        <taxon>Clostridia</taxon>
        <taxon>Lachnospirales</taxon>
        <taxon>Lachnospiraceae</taxon>
        <taxon>Aequitasia</taxon>
    </lineage>
</organism>
<comment type="caution">
    <text evidence="2">The sequence shown here is derived from an EMBL/GenBank/DDBJ whole genome shotgun (WGS) entry which is preliminary data.</text>
</comment>